<evidence type="ECO:0000256" key="4">
    <source>
        <dbReference type="ARBA" id="ARBA00022679"/>
    </source>
</evidence>
<dbReference type="AlphaFoldDB" id="A0A0D2UP58"/>
<accession>A0A0D2UP58</accession>
<evidence type="ECO:0000256" key="7">
    <source>
        <dbReference type="ARBA" id="ARBA00022840"/>
    </source>
</evidence>
<evidence type="ECO:0000313" key="14">
    <source>
        <dbReference type="EMBL" id="KJE96776.1"/>
    </source>
</evidence>
<dbReference type="SMART" id="SM00220">
    <property type="entry name" value="S_TKc"/>
    <property type="match status" value="1"/>
</dbReference>
<evidence type="ECO:0000256" key="5">
    <source>
        <dbReference type="ARBA" id="ARBA00022741"/>
    </source>
</evidence>
<evidence type="ECO:0000256" key="2">
    <source>
        <dbReference type="ARBA" id="ARBA00012425"/>
    </source>
</evidence>
<dbReference type="InterPro" id="IPR011009">
    <property type="entry name" value="Kinase-like_dom_sf"/>
</dbReference>
<dbReference type="InParanoid" id="A0A0D2UP58"/>
<dbReference type="PROSITE" id="PS00108">
    <property type="entry name" value="PROTEIN_KINASE_ST"/>
    <property type="match status" value="1"/>
</dbReference>
<dbReference type="FunFam" id="3.30.200.20:FF:000124">
    <property type="entry name" value="Cyclin-dependent kinase 4"/>
    <property type="match status" value="1"/>
</dbReference>
<dbReference type="PANTHER" id="PTHR24056:SF246">
    <property type="entry name" value="ECDYSONE-INDUCED PROTEIN 63E, ISOFORM N"/>
    <property type="match status" value="1"/>
</dbReference>
<dbReference type="FunCoup" id="A0A0D2UP58">
    <property type="interactions" value="218"/>
</dbReference>
<organism evidence="14 15">
    <name type="scientific">Capsaspora owczarzaki (strain ATCC 30864)</name>
    <dbReference type="NCBI Taxonomy" id="595528"/>
    <lineage>
        <taxon>Eukaryota</taxon>
        <taxon>Filasterea</taxon>
        <taxon>Capsaspora</taxon>
    </lineage>
</organism>
<keyword evidence="4" id="KW-0808">Transferase</keyword>
<evidence type="ECO:0000256" key="9">
    <source>
        <dbReference type="ARBA" id="ARBA00048367"/>
    </source>
</evidence>
<evidence type="ECO:0000256" key="11">
    <source>
        <dbReference type="RuleBase" id="RU000304"/>
    </source>
</evidence>
<comment type="similarity">
    <text evidence="1">Belongs to the protein kinase superfamily. CMGC Ser/Thr protein kinase family. CDC2/CDKX subfamily.</text>
</comment>
<dbReference type="PROSITE" id="PS50011">
    <property type="entry name" value="PROTEIN_KINASE_DOM"/>
    <property type="match status" value="1"/>
</dbReference>
<evidence type="ECO:0000259" key="13">
    <source>
        <dbReference type="PROSITE" id="PS50011"/>
    </source>
</evidence>
<keyword evidence="15" id="KW-1185">Reference proteome</keyword>
<keyword evidence="5 10" id="KW-0547">Nucleotide-binding</keyword>
<dbReference type="STRING" id="595528.A0A0D2UP58"/>
<proteinExistence type="inferred from homology"/>
<dbReference type="CDD" id="cd07829">
    <property type="entry name" value="STKc_CDK_like"/>
    <property type="match status" value="1"/>
</dbReference>
<feature type="compositionally biased region" description="Low complexity" evidence="12">
    <location>
        <begin position="399"/>
        <end position="414"/>
    </location>
</feature>
<dbReference type="OrthoDB" id="1732493at2759"/>
<comment type="catalytic activity">
    <reaction evidence="8">
        <text>L-threonyl-[protein] + ATP = O-phospho-L-threonyl-[protein] + ADP + H(+)</text>
        <dbReference type="Rhea" id="RHEA:46608"/>
        <dbReference type="Rhea" id="RHEA-COMP:11060"/>
        <dbReference type="Rhea" id="RHEA-COMP:11605"/>
        <dbReference type="ChEBI" id="CHEBI:15378"/>
        <dbReference type="ChEBI" id="CHEBI:30013"/>
        <dbReference type="ChEBI" id="CHEBI:30616"/>
        <dbReference type="ChEBI" id="CHEBI:61977"/>
        <dbReference type="ChEBI" id="CHEBI:456216"/>
        <dbReference type="EC" id="2.7.11.22"/>
    </reaction>
</comment>
<dbReference type="eggNOG" id="KOG0594">
    <property type="taxonomic scope" value="Eukaryota"/>
</dbReference>
<dbReference type="InterPro" id="IPR008271">
    <property type="entry name" value="Ser/Thr_kinase_AS"/>
</dbReference>
<dbReference type="Pfam" id="PF00069">
    <property type="entry name" value="Pkinase"/>
    <property type="match status" value="1"/>
</dbReference>
<dbReference type="InterPro" id="IPR017441">
    <property type="entry name" value="Protein_kinase_ATP_BS"/>
</dbReference>
<dbReference type="SUPFAM" id="SSF56112">
    <property type="entry name" value="Protein kinase-like (PK-like)"/>
    <property type="match status" value="1"/>
</dbReference>
<dbReference type="InterPro" id="IPR000719">
    <property type="entry name" value="Prot_kinase_dom"/>
</dbReference>
<dbReference type="GO" id="GO:0005737">
    <property type="term" value="C:cytoplasm"/>
    <property type="evidence" value="ECO:0007669"/>
    <property type="project" value="TreeGrafter"/>
</dbReference>
<dbReference type="RefSeq" id="XP_004343771.2">
    <property type="nucleotide sequence ID" value="XM_004343721.2"/>
</dbReference>
<feature type="binding site" evidence="10">
    <location>
        <position position="45"/>
    </location>
    <ligand>
        <name>ATP</name>
        <dbReference type="ChEBI" id="CHEBI:30616"/>
    </ligand>
</feature>
<evidence type="ECO:0000256" key="1">
    <source>
        <dbReference type="ARBA" id="ARBA00006485"/>
    </source>
</evidence>
<comment type="catalytic activity">
    <reaction evidence="9">
        <text>L-seryl-[protein] + ATP = O-phospho-L-seryl-[protein] + ADP + H(+)</text>
        <dbReference type="Rhea" id="RHEA:17989"/>
        <dbReference type="Rhea" id="RHEA-COMP:9863"/>
        <dbReference type="Rhea" id="RHEA-COMP:11604"/>
        <dbReference type="ChEBI" id="CHEBI:15378"/>
        <dbReference type="ChEBI" id="CHEBI:29999"/>
        <dbReference type="ChEBI" id="CHEBI:30616"/>
        <dbReference type="ChEBI" id="CHEBI:83421"/>
        <dbReference type="ChEBI" id="CHEBI:456216"/>
        <dbReference type="EC" id="2.7.11.22"/>
    </reaction>
</comment>
<dbReference type="EC" id="2.7.11.22" evidence="2"/>
<dbReference type="EMBL" id="KE346372">
    <property type="protein sequence ID" value="KJE96776.1"/>
    <property type="molecule type" value="Genomic_DNA"/>
</dbReference>
<evidence type="ECO:0000256" key="10">
    <source>
        <dbReference type="PROSITE-ProRule" id="PRU10141"/>
    </source>
</evidence>
<dbReference type="FunFam" id="1.10.510.10:FF:000574">
    <property type="entry name" value="Cell division related protein kinase 2"/>
    <property type="match status" value="1"/>
</dbReference>
<dbReference type="Gene3D" id="1.10.510.10">
    <property type="entry name" value="Transferase(Phosphotransferase) domain 1"/>
    <property type="match status" value="1"/>
</dbReference>
<dbReference type="PhylomeDB" id="A0A0D2UP58"/>
<dbReference type="InterPro" id="IPR050108">
    <property type="entry name" value="CDK"/>
</dbReference>
<evidence type="ECO:0000313" key="15">
    <source>
        <dbReference type="Proteomes" id="UP000008743"/>
    </source>
</evidence>
<keyword evidence="3 11" id="KW-0723">Serine/threonine-protein kinase</keyword>
<keyword evidence="6 14" id="KW-0418">Kinase</keyword>
<feature type="domain" description="Protein kinase" evidence="13">
    <location>
        <begin position="16"/>
        <end position="297"/>
    </location>
</feature>
<feature type="region of interest" description="Disordered" evidence="12">
    <location>
        <begin position="399"/>
        <end position="423"/>
    </location>
</feature>
<dbReference type="PROSITE" id="PS00107">
    <property type="entry name" value="PROTEIN_KINASE_ATP"/>
    <property type="match status" value="1"/>
</dbReference>
<gene>
    <name evidence="14" type="ORF">CAOG_007047</name>
</gene>
<evidence type="ECO:0000256" key="6">
    <source>
        <dbReference type="ARBA" id="ARBA00022777"/>
    </source>
</evidence>
<sequence>MSFHLSDAYARKLEQYELSTKLGEGTYASVFRAIHKPSSTLVALKQINLNRDEGTPCTALREISLLKELRHANIVALLDVAHTRERLTLIFEHLDCDLKQHMDACGKNLAPANVQLILYQVLRGIAYCHSKSILHRDLKPQNLLLNRATGDVKLADFGLARAFGIPVKAFSHEVVTLWYRPPDVLMGSQVYSTSIDMWSIGCIFGEMTTGRPLFAGKNVDEQLARIFKQRGTPTELTWPGVSQLPNFRGDFPVTPAVQLASIVPKMDSLGVTLLNRLLQYNPAMRVSAAEALQHVYFASIHAIVGNLPNEQSIFDRTGITMILEPPVEAAQAPAASTAAAAAAVPAPIAQQQQDISQQQQAFQDQQQRELQLTRMQQMSQFQQFQQLQAHQHLLAQPNHVVNNNNNNSSSQAHPSHLDSQFTQ</sequence>
<name>A0A0D2UP58_CAPO3</name>
<dbReference type="GO" id="GO:0005524">
    <property type="term" value="F:ATP binding"/>
    <property type="evidence" value="ECO:0007669"/>
    <property type="project" value="UniProtKB-UniRule"/>
</dbReference>
<dbReference type="GO" id="GO:0004693">
    <property type="term" value="F:cyclin-dependent protein serine/threonine kinase activity"/>
    <property type="evidence" value="ECO:0007669"/>
    <property type="project" value="UniProtKB-EC"/>
</dbReference>
<dbReference type="Gene3D" id="3.30.200.20">
    <property type="entry name" value="Phosphorylase Kinase, domain 1"/>
    <property type="match status" value="1"/>
</dbReference>
<evidence type="ECO:0000256" key="3">
    <source>
        <dbReference type="ARBA" id="ARBA00022527"/>
    </source>
</evidence>
<evidence type="ECO:0000256" key="8">
    <source>
        <dbReference type="ARBA" id="ARBA00047811"/>
    </source>
</evidence>
<dbReference type="PANTHER" id="PTHR24056">
    <property type="entry name" value="CELL DIVISION PROTEIN KINASE"/>
    <property type="match status" value="1"/>
</dbReference>
<reference evidence="15" key="1">
    <citation type="submission" date="2011-02" db="EMBL/GenBank/DDBJ databases">
        <title>The Genome Sequence of Capsaspora owczarzaki ATCC 30864.</title>
        <authorList>
            <person name="Russ C."/>
            <person name="Cuomo C."/>
            <person name="Burger G."/>
            <person name="Gray M.W."/>
            <person name="Holland P.W.H."/>
            <person name="King N."/>
            <person name="Lang F.B.F."/>
            <person name="Roger A.J."/>
            <person name="Ruiz-Trillo I."/>
            <person name="Young S.K."/>
            <person name="Zeng Q."/>
            <person name="Gargeya S."/>
            <person name="Alvarado L."/>
            <person name="Berlin A."/>
            <person name="Chapman S.B."/>
            <person name="Chen Z."/>
            <person name="Freedman E."/>
            <person name="Gellesch M."/>
            <person name="Goldberg J."/>
            <person name="Griggs A."/>
            <person name="Gujja S."/>
            <person name="Heilman E."/>
            <person name="Heiman D."/>
            <person name="Howarth C."/>
            <person name="Mehta T."/>
            <person name="Neiman D."/>
            <person name="Pearson M."/>
            <person name="Roberts A."/>
            <person name="Saif S."/>
            <person name="Shea T."/>
            <person name="Shenoy N."/>
            <person name="Sisk P."/>
            <person name="Stolte C."/>
            <person name="Sykes S."/>
            <person name="White J."/>
            <person name="Yandava C."/>
            <person name="Haas B."/>
            <person name="Nusbaum C."/>
            <person name="Birren B."/>
        </authorList>
    </citation>
    <scope>NUCLEOTIDE SEQUENCE</scope>
    <source>
        <strain evidence="15">ATCC 30864</strain>
    </source>
</reference>
<protein>
    <recommendedName>
        <fullName evidence="2">cyclin-dependent kinase</fullName>
        <ecNumber evidence="2">2.7.11.22</ecNumber>
    </recommendedName>
</protein>
<dbReference type="Proteomes" id="UP000008743">
    <property type="component" value="Unassembled WGS sequence"/>
</dbReference>
<dbReference type="GO" id="GO:0005634">
    <property type="term" value="C:nucleus"/>
    <property type="evidence" value="ECO:0007669"/>
    <property type="project" value="TreeGrafter"/>
</dbReference>
<keyword evidence="7 10" id="KW-0067">ATP-binding</keyword>
<evidence type="ECO:0000256" key="12">
    <source>
        <dbReference type="SAM" id="MobiDB-lite"/>
    </source>
</evidence>